<evidence type="ECO:0000313" key="2">
    <source>
        <dbReference type="Proteomes" id="UP001266305"/>
    </source>
</evidence>
<dbReference type="EMBL" id="JASSZA010000006">
    <property type="protein sequence ID" value="KAK2109053.1"/>
    <property type="molecule type" value="Genomic_DNA"/>
</dbReference>
<organism evidence="1 2">
    <name type="scientific">Saguinus oedipus</name>
    <name type="common">Cotton-top tamarin</name>
    <name type="synonym">Oedipomidas oedipus</name>
    <dbReference type="NCBI Taxonomy" id="9490"/>
    <lineage>
        <taxon>Eukaryota</taxon>
        <taxon>Metazoa</taxon>
        <taxon>Chordata</taxon>
        <taxon>Craniata</taxon>
        <taxon>Vertebrata</taxon>
        <taxon>Euteleostomi</taxon>
        <taxon>Mammalia</taxon>
        <taxon>Eutheria</taxon>
        <taxon>Euarchontoglires</taxon>
        <taxon>Primates</taxon>
        <taxon>Haplorrhini</taxon>
        <taxon>Platyrrhini</taxon>
        <taxon>Cebidae</taxon>
        <taxon>Callitrichinae</taxon>
        <taxon>Saguinus</taxon>
    </lineage>
</organism>
<comment type="caution">
    <text evidence="1">The sequence shown here is derived from an EMBL/GenBank/DDBJ whole genome shotgun (WGS) entry which is preliminary data.</text>
</comment>
<protein>
    <submittedName>
        <fullName evidence="1">Uncharacterized protein</fullName>
    </submittedName>
</protein>
<sequence>MYEDSDEVMTSSTLSSTVQESVYTHEKQLLIVRTSIHKACMGFQKHSHAHARDSCVFGQAAEEELKDPSHPAVPMR</sequence>
<evidence type="ECO:0000313" key="1">
    <source>
        <dbReference type="EMBL" id="KAK2109053.1"/>
    </source>
</evidence>
<reference evidence="1 2" key="1">
    <citation type="submission" date="2023-05" db="EMBL/GenBank/DDBJ databases">
        <title>B98-5 Cell Line De Novo Hybrid Assembly: An Optical Mapping Approach.</title>
        <authorList>
            <person name="Kananen K."/>
            <person name="Auerbach J.A."/>
            <person name="Kautto E."/>
            <person name="Blachly J.S."/>
        </authorList>
    </citation>
    <scope>NUCLEOTIDE SEQUENCE [LARGE SCALE GENOMIC DNA]</scope>
    <source>
        <strain evidence="1">B95-8</strain>
        <tissue evidence="1">Cell line</tissue>
    </source>
</reference>
<proteinExistence type="predicted"/>
<dbReference type="Proteomes" id="UP001266305">
    <property type="component" value="Unassembled WGS sequence"/>
</dbReference>
<gene>
    <name evidence="1" type="ORF">P7K49_014218</name>
</gene>
<accession>A0ABQ9VI56</accession>
<keyword evidence="2" id="KW-1185">Reference proteome</keyword>
<name>A0ABQ9VI56_SAGOE</name>